<organism evidence="1 2">
    <name type="scientific">Helianthus annuus</name>
    <name type="common">Common sunflower</name>
    <dbReference type="NCBI Taxonomy" id="4232"/>
    <lineage>
        <taxon>Eukaryota</taxon>
        <taxon>Viridiplantae</taxon>
        <taxon>Streptophyta</taxon>
        <taxon>Embryophyta</taxon>
        <taxon>Tracheophyta</taxon>
        <taxon>Spermatophyta</taxon>
        <taxon>Magnoliopsida</taxon>
        <taxon>eudicotyledons</taxon>
        <taxon>Gunneridae</taxon>
        <taxon>Pentapetalae</taxon>
        <taxon>asterids</taxon>
        <taxon>campanulids</taxon>
        <taxon>Asterales</taxon>
        <taxon>Asteraceae</taxon>
        <taxon>Asteroideae</taxon>
        <taxon>Heliantheae alliance</taxon>
        <taxon>Heliantheae</taxon>
        <taxon>Helianthus</taxon>
    </lineage>
</organism>
<proteinExistence type="predicted"/>
<dbReference type="EMBL" id="MNCJ02000330">
    <property type="protein sequence ID" value="KAF5766721.1"/>
    <property type="molecule type" value="Genomic_DNA"/>
</dbReference>
<sequence length="148" mass="16164">MLIIELPTDSCELMIFNNRSPANIPCGCRLSFTNLKTPTKSRKLGAISAPVNKTSISFTQSILVSNDPSFKTSTINEILVGCNRLVIASEFNCKLTNIATASDPTAWVVRGPNSEETKVIPPLSVRVFLAESWVVTSFLSSLSVWTRV</sequence>
<dbReference type="Proteomes" id="UP000215914">
    <property type="component" value="Unassembled WGS sequence"/>
</dbReference>
<name>A0A9K3H539_HELAN</name>
<gene>
    <name evidence="1" type="ORF">HanXRQr2_Chr15g0718781</name>
</gene>
<comment type="caution">
    <text evidence="1">The sequence shown here is derived from an EMBL/GenBank/DDBJ whole genome shotgun (WGS) entry which is preliminary data.</text>
</comment>
<dbReference type="Gramene" id="mRNA:HanXRQr2_Chr15g0718781">
    <property type="protein sequence ID" value="CDS:HanXRQr2_Chr15g0718781.1"/>
    <property type="gene ID" value="HanXRQr2_Chr15g0718781"/>
</dbReference>
<evidence type="ECO:0000313" key="1">
    <source>
        <dbReference type="EMBL" id="KAF5766721.1"/>
    </source>
</evidence>
<reference evidence="1" key="2">
    <citation type="submission" date="2020-06" db="EMBL/GenBank/DDBJ databases">
        <title>Helianthus annuus Genome sequencing and assembly Release 2.</title>
        <authorList>
            <person name="Gouzy J."/>
            <person name="Langlade N."/>
            <person name="Munos S."/>
        </authorList>
    </citation>
    <scope>NUCLEOTIDE SEQUENCE</scope>
    <source>
        <tissue evidence="1">Leaves</tissue>
    </source>
</reference>
<accession>A0A9K3H539</accession>
<dbReference type="AlphaFoldDB" id="A0A9K3H539"/>
<keyword evidence="2" id="KW-1185">Reference proteome</keyword>
<reference evidence="1" key="1">
    <citation type="journal article" date="2017" name="Nature">
        <title>The sunflower genome provides insights into oil metabolism, flowering and Asterid evolution.</title>
        <authorList>
            <person name="Badouin H."/>
            <person name="Gouzy J."/>
            <person name="Grassa C.J."/>
            <person name="Murat F."/>
            <person name="Staton S.E."/>
            <person name="Cottret L."/>
            <person name="Lelandais-Briere C."/>
            <person name="Owens G.L."/>
            <person name="Carrere S."/>
            <person name="Mayjonade B."/>
            <person name="Legrand L."/>
            <person name="Gill N."/>
            <person name="Kane N.C."/>
            <person name="Bowers J.E."/>
            <person name="Hubner S."/>
            <person name="Bellec A."/>
            <person name="Berard A."/>
            <person name="Berges H."/>
            <person name="Blanchet N."/>
            <person name="Boniface M.C."/>
            <person name="Brunel D."/>
            <person name="Catrice O."/>
            <person name="Chaidir N."/>
            <person name="Claudel C."/>
            <person name="Donnadieu C."/>
            <person name="Faraut T."/>
            <person name="Fievet G."/>
            <person name="Helmstetter N."/>
            <person name="King M."/>
            <person name="Knapp S.J."/>
            <person name="Lai Z."/>
            <person name="Le Paslier M.C."/>
            <person name="Lippi Y."/>
            <person name="Lorenzon L."/>
            <person name="Mandel J.R."/>
            <person name="Marage G."/>
            <person name="Marchand G."/>
            <person name="Marquand E."/>
            <person name="Bret-Mestries E."/>
            <person name="Morien E."/>
            <person name="Nambeesan S."/>
            <person name="Nguyen T."/>
            <person name="Pegot-Espagnet P."/>
            <person name="Pouilly N."/>
            <person name="Raftis F."/>
            <person name="Sallet E."/>
            <person name="Schiex T."/>
            <person name="Thomas J."/>
            <person name="Vandecasteele C."/>
            <person name="Vares D."/>
            <person name="Vear F."/>
            <person name="Vautrin S."/>
            <person name="Crespi M."/>
            <person name="Mangin B."/>
            <person name="Burke J.M."/>
            <person name="Salse J."/>
            <person name="Munos S."/>
            <person name="Vincourt P."/>
            <person name="Rieseberg L.H."/>
            <person name="Langlade N.B."/>
        </authorList>
    </citation>
    <scope>NUCLEOTIDE SEQUENCE</scope>
    <source>
        <tissue evidence="1">Leaves</tissue>
    </source>
</reference>
<evidence type="ECO:0000313" key="2">
    <source>
        <dbReference type="Proteomes" id="UP000215914"/>
    </source>
</evidence>
<protein>
    <submittedName>
        <fullName evidence="1">Uncharacterized protein</fullName>
    </submittedName>
</protein>